<dbReference type="InterPro" id="IPR011051">
    <property type="entry name" value="RmlC_Cupin_sf"/>
</dbReference>
<dbReference type="InterPro" id="IPR003829">
    <property type="entry name" value="Pirin_N_dom"/>
</dbReference>
<gene>
    <name evidence="4" type="ORF">GCU56_16030</name>
</gene>
<dbReference type="EMBL" id="JAAGWF010000018">
    <property type="protein sequence ID" value="NEK59369.1"/>
    <property type="molecule type" value="Genomic_DNA"/>
</dbReference>
<dbReference type="PANTHER" id="PTHR43212:SF3">
    <property type="entry name" value="QUERCETIN 2,3-DIOXYGENASE"/>
    <property type="match status" value="1"/>
</dbReference>
<evidence type="ECO:0000313" key="5">
    <source>
        <dbReference type="Proteomes" id="UP000470246"/>
    </source>
</evidence>
<dbReference type="SUPFAM" id="SSF51182">
    <property type="entry name" value="RmlC-like cupins"/>
    <property type="match status" value="1"/>
</dbReference>
<evidence type="ECO:0000256" key="2">
    <source>
        <dbReference type="RuleBase" id="RU003457"/>
    </source>
</evidence>
<comment type="caution">
    <text evidence="4">The sequence shown here is derived from an EMBL/GenBank/DDBJ whole genome shotgun (WGS) entry which is preliminary data.</text>
</comment>
<reference evidence="4 5" key="1">
    <citation type="submission" date="2020-02" db="EMBL/GenBank/DDBJ databases">
        <title>Geodermatophilus sabuli CPCC 205279 I12A-02694.</title>
        <authorList>
            <person name="Jiang Z."/>
        </authorList>
    </citation>
    <scope>NUCLEOTIDE SEQUENCE [LARGE SCALE GENOMIC DNA]</scope>
    <source>
        <strain evidence="4 5">I12A-02694</strain>
    </source>
</reference>
<sequence length="187" mass="19408">MTGPDASGLDSRVLLAPDDGSLGPVLRIADDRLAPGAGYGRHPHRSVDVVAVVLSGSVRHAWGEGADVVAGDVAVLRAGTGLEHDEVAGDDGAHVLQTYLRSAAPGESATHEVHPNADGWVPLRRSDARLWTEVVDAGTWTTVPPGLLVLAGPDGMRVEPQHGGPVHGPATAVVWQLDTTRPAWAES</sequence>
<dbReference type="RefSeq" id="WP_163482750.1">
    <property type="nucleotide sequence ID" value="NZ_JAAGWF010000018.1"/>
</dbReference>
<dbReference type="InterPro" id="IPR014710">
    <property type="entry name" value="RmlC-like_jellyroll"/>
</dbReference>
<evidence type="ECO:0000313" key="4">
    <source>
        <dbReference type="EMBL" id="NEK59369.1"/>
    </source>
</evidence>
<protein>
    <submittedName>
        <fullName evidence="4">Pirin family protein</fullName>
    </submittedName>
</protein>
<keyword evidence="5" id="KW-1185">Reference proteome</keyword>
<dbReference type="AlphaFoldDB" id="A0A7K3W3A3"/>
<evidence type="ECO:0000256" key="1">
    <source>
        <dbReference type="ARBA" id="ARBA00008416"/>
    </source>
</evidence>
<accession>A0A7K3W3A3</accession>
<dbReference type="Gene3D" id="2.60.120.10">
    <property type="entry name" value="Jelly Rolls"/>
    <property type="match status" value="1"/>
</dbReference>
<proteinExistence type="inferred from homology"/>
<organism evidence="4 5">
    <name type="scientific">Geodermatophilus sabuli</name>
    <dbReference type="NCBI Taxonomy" id="1564158"/>
    <lineage>
        <taxon>Bacteria</taxon>
        <taxon>Bacillati</taxon>
        <taxon>Actinomycetota</taxon>
        <taxon>Actinomycetes</taxon>
        <taxon>Geodermatophilales</taxon>
        <taxon>Geodermatophilaceae</taxon>
        <taxon>Geodermatophilus</taxon>
    </lineage>
</organism>
<feature type="domain" description="Pirin N-terminal" evidence="3">
    <location>
        <begin position="30"/>
        <end position="97"/>
    </location>
</feature>
<dbReference type="InterPro" id="IPR012093">
    <property type="entry name" value="Pirin"/>
</dbReference>
<dbReference type="Pfam" id="PF02678">
    <property type="entry name" value="Pirin"/>
    <property type="match status" value="1"/>
</dbReference>
<dbReference type="PANTHER" id="PTHR43212">
    <property type="entry name" value="QUERCETIN 2,3-DIOXYGENASE"/>
    <property type="match status" value="1"/>
</dbReference>
<dbReference type="Proteomes" id="UP000470246">
    <property type="component" value="Unassembled WGS sequence"/>
</dbReference>
<comment type="similarity">
    <text evidence="1 2">Belongs to the pirin family.</text>
</comment>
<name>A0A7K3W3A3_9ACTN</name>
<evidence type="ECO:0000259" key="3">
    <source>
        <dbReference type="Pfam" id="PF02678"/>
    </source>
</evidence>